<reference evidence="1" key="2">
    <citation type="journal article" date="2011" name="Microb. Ecol.">
        <title>Taxonomic and Functional Metagenomic Profiling of the Microbial Community in the Anoxic Sediment of a Sub-saline Shallow Lake (Laguna de Carrizo, Central Spain).</title>
        <authorList>
            <person name="Ferrer M."/>
            <person name="Guazzaroni M.E."/>
            <person name="Richter M."/>
            <person name="Garcia-Salamanca A."/>
            <person name="Yarza P."/>
            <person name="Suarez-Suarez A."/>
            <person name="Solano J."/>
            <person name="Alcaide M."/>
            <person name="van Dillewijn P."/>
            <person name="Molina-Henares M.A."/>
            <person name="Lopez-Cortes N."/>
            <person name="Al-Ramahi Y."/>
            <person name="Guerrero C."/>
            <person name="Acosta A."/>
            <person name="de Eugenio L.I."/>
            <person name="Martinez V."/>
            <person name="Marques S."/>
            <person name="Rojo F."/>
            <person name="Santero E."/>
            <person name="Genilloud O."/>
            <person name="Perez-Perez J."/>
            <person name="Rossello-Mora R."/>
            <person name="Ramos J.L."/>
        </authorList>
    </citation>
    <scope>NUCLEOTIDE SEQUENCE</scope>
</reference>
<name>D9PEU2_9ZZZZ</name>
<protein>
    <submittedName>
        <fullName evidence="1">Uncharacterized protein</fullName>
    </submittedName>
</protein>
<reference evidence="1" key="1">
    <citation type="submission" date="2010-07" db="EMBL/GenBank/DDBJ databases">
        <authorList>
            <consortium name="CONSOLIDER consortium CSD2007-00005"/>
            <person name="Guazzaroni M.-E."/>
            <person name="Richter M."/>
            <person name="Garcia-Salamanca A."/>
            <person name="Yarza P."/>
            <person name="Ferrer M."/>
        </authorList>
    </citation>
    <scope>NUCLEOTIDE SEQUENCE</scope>
</reference>
<dbReference type="AlphaFoldDB" id="D9PEU2"/>
<sequence>MKKFEIINDKWIKSIPQHQSETNISAMKIKSVSLIQSEIVSAEYEKEYHVRYFISLTGCSDDVNLTFRYKTEEIEQFKSDLEFLENLIYNK</sequence>
<dbReference type="EMBL" id="ADZX01000002">
    <property type="protein sequence ID" value="EFK97924.1"/>
    <property type="molecule type" value="Genomic_DNA"/>
</dbReference>
<accession>D9PEU2</accession>
<proteinExistence type="predicted"/>
<gene>
    <name evidence="1" type="ORF">LDC_0020</name>
</gene>
<evidence type="ECO:0000313" key="1">
    <source>
        <dbReference type="EMBL" id="EFK97924.1"/>
    </source>
</evidence>
<organism evidence="1">
    <name type="scientific">sediment metagenome</name>
    <dbReference type="NCBI Taxonomy" id="749907"/>
    <lineage>
        <taxon>unclassified sequences</taxon>
        <taxon>metagenomes</taxon>
        <taxon>ecological metagenomes</taxon>
    </lineage>
</organism>
<comment type="caution">
    <text evidence="1">The sequence shown here is derived from an EMBL/GenBank/DDBJ whole genome shotgun (WGS) entry which is preliminary data.</text>
</comment>